<dbReference type="PROSITE" id="PS00383">
    <property type="entry name" value="TYR_PHOSPHATASE_1"/>
    <property type="match status" value="1"/>
</dbReference>
<dbReference type="Pfam" id="PF00102">
    <property type="entry name" value="Y_phosphatase"/>
    <property type="match status" value="2"/>
</dbReference>
<accession>A0A8W8NU22</accession>
<organism evidence="3 4">
    <name type="scientific">Magallana gigas</name>
    <name type="common">Pacific oyster</name>
    <name type="synonym">Crassostrea gigas</name>
    <dbReference type="NCBI Taxonomy" id="29159"/>
    <lineage>
        <taxon>Eukaryota</taxon>
        <taxon>Metazoa</taxon>
        <taxon>Spiralia</taxon>
        <taxon>Lophotrochozoa</taxon>
        <taxon>Mollusca</taxon>
        <taxon>Bivalvia</taxon>
        <taxon>Autobranchia</taxon>
        <taxon>Pteriomorphia</taxon>
        <taxon>Ostreida</taxon>
        <taxon>Ostreoidea</taxon>
        <taxon>Ostreidae</taxon>
        <taxon>Magallana</taxon>
    </lineage>
</organism>
<feature type="domain" description="Tyrosine specific protein phosphatases" evidence="2">
    <location>
        <begin position="370"/>
        <end position="444"/>
    </location>
</feature>
<dbReference type="PRINTS" id="PR00700">
    <property type="entry name" value="PRTYPHPHTASE"/>
</dbReference>
<evidence type="ECO:0000313" key="4">
    <source>
        <dbReference type="Proteomes" id="UP000005408"/>
    </source>
</evidence>
<protein>
    <recommendedName>
        <fullName evidence="5">Receptor-type tyrosine-protein phosphatase kappa</fullName>
    </recommendedName>
</protein>
<dbReference type="Gene3D" id="3.90.190.10">
    <property type="entry name" value="Protein tyrosine phosphatase superfamily"/>
    <property type="match status" value="2"/>
</dbReference>
<dbReference type="InterPro" id="IPR000242">
    <property type="entry name" value="PTP_cat"/>
</dbReference>
<evidence type="ECO:0000259" key="2">
    <source>
        <dbReference type="PROSITE" id="PS50056"/>
    </source>
</evidence>
<dbReference type="SMART" id="SM00404">
    <property type="entry name" value="PTPc_motif"/>
    <property type="match status" value="2"/>
</dbReference>
<evidence type="ECO:0008006" key="5">
    <source>
        <dbReference type="Google" id="ProtNLM"/>
    </source>
</evidence>
<evidence type="ECO:0000259" key="1">
    <source>
        <dbReference type="PROSITE" id="PS50055"/>
    </source>
</evidence>
<dbReference type="Proteomes" id="UP000005408">
    <property type="component" value="Unassembled WGS sequence"/>
</dbReference>
<dbReference type="PROSITE" id="PS50056">
    <property type="entry name" value="TYR_PHOSPHATASE_2"/>
    <property type="match status" value="2"/>
</dbReference>
<dbReference type="EnsemblMetazoa" id="G7541.1">
    <property type="protein sequence ID" value="G7541.1:cds"/>
    <property type="gene ID" value="G7541"/>
</dbReference>
<evidence type="ECO:0000313" key="3">
    <source>
        <dbReference type="EnsemblMetazoa" id="G7541.1:cds"/>
    </source>
</evidence>
<dbReference type="CDD" id="cd00047">
    <property type="entry name" value="PTPc"/>
    <property type="match status" value="2"/>
</dbReference>
<dbReference type="PANTHER" id="PTHR19134">
    <property type="entry name" value="RECEPTOR-TYPE TYROSINE-PROTEIN PHOSPHATASE"/>
    <property type="match status" value="1"/>
</dbReference>
<dbReference type="PROSITE" id="PS50055">
    <property type="entry name" value="TYR_PHOSPHATASE_PTP"/>
    <property type="match status" value="2"/>
</dbReference>
<dbReference type="InterPro" id="IPR003595">
    <property type="entry name" value="Tyr_Pase_cat"/>
</dbReference>
<dbReference type="GO" id="GO:0004725">
    <property type="term" value="F:protein tyrosine phosphatase activity"/>
    <property type="evidence" value="ECO:0007669"/>
    <property type="project" value="InterPro"/>
</dbReference>
<proteinExistence type="predicted"/>
<dbReference type="InterPro" id="IPR050348">
    <property type="entry name" value="Protein-Tyr_Phosphatase"/>
</dbReference>
<dbReference type="PANTHER" id="PTHR19134:SF449">
    <property type="entry name" value="TYROSINE-PROTEIN PHOSPHATASE 1"/>
    <property type="match status" value="1"/>
</dbReference>
<feature type="domain" description="Tyrosine-protein phosphatase" evidence="1">
    <location>
        <begin position="200"/>
        <end position="453"/>
    </location>
</feature>
<dbReference type="InterPro" id="IPR000387">
    <property type="entry name" value="Tyr_Pase_dom"/>
</dbReference>
<sequence length="470" mass="53929">MSSNECAGFKSEYQNRVNYYWPDVNDKCKGGTLTIRHLENKTYPDYIIRRFKIHNNTTNTNRHVTIFNYTTWSYHGLADPLSLVVFHRHVIRATDNSAGRYTVVHCSAGVGRTGTYIALDALYREGEKTGIINVPMYVRRMRKDRMNMIQGDEQYKLLYLALMEAFSGPSRCLTTEKFVGAYQEQTCYANRGDVVQTSSQSIEFEELLSMRKKYTQRCYTSGRAQISANYTQSVLSVEEYMCHLSTIEGHITYYNAILLQSYLETDSLISAQYPLPDNTEDFLRLVNDFDARVVVFLCPLEDIDSTQAWFPTANHSKLNGLFVIKNTSSTQASNVRITNLNIQKQEFTKINITVVECPTWKEGKGTTDKRVLLDVIKAVKTEKSDQEGRIIVLSSDGVTRCGPFCVVYNVLEQISVDREVDIFTTTRQLQVRRPEFVSTLDEYQLCHDAVAEYLINDRVMETVTCEQKNE</sequence>
<keyword evidence="4" id="KW-1185">Reference proteome</keyword>
<feature type="domain" description="Tyrosine specific protein phosphatases" evidence="2">
    <location>
        <begin position="88"/>
        <end position="156"/>
    </location>
</feature>
<dbReference type="InterPro" id="IPR016130">
    <property type="entry name" value="Tyr_Pase_AS"/>
</dbReference>
<dbReference type="SUPFAM" id="SSF52799">
    <property type="entry name" value="(Phosphotyrosine protein) phosphatases II"/>
    <property type="match status" value="2"/>
</dbReference>
<feature type="domain" description="Tyrosine-protein phosphatase" evidence="1">
    <location>
        <begin position="12"/>
        <end position="165"/>
    </location>
</feature>
<dbReference type="AlphaFoldDB" id="A0A8W8NU22"/>
<dbReference type="InterPro" id="IPR029021">
    <property type="entry name" value="Prot-tyrosine_phosphatase-like"/>
</dbReference>
<reference evidence="3" key="1">
    <citation type="submission" date="2022-08" db="UniProtKB">
        <authorList>
            <consortium name="EnsemblMetazoa"/>
        </authorList>
    </citation>
    <scope>IDENTIFICATION</scope>
    <source>
        <strain evidence="3">05x7-T-G4-1.051#20</strain>
    </source>
</reference>
<name>A0A8W8NU22_MAGGI</name>
<dbReference type="SMART" id="SM00194">
    <property type="entry name" value="PTPc"/>
    <property type="match status" value="1"/>
</dbReference>